<comment type="caution">
    <text evidence="3">The sequence shown here is derived from an EMBL/GenBank/DDBJ whole genome shotgun (WGS) entry which is preliminary data.</text>
</comment>
<sequence length="263" mass="30450">MEVTPRAFARSLRRHGTPFRTMTQSMEMYTRVVFSISYLLFRKDRIVMEKSRSNRYMSDLETSKISLQSKFDQTSKILKSVLISNFPDDCTNRDLWKVCNDYGTVVDVFIPNKKSKAGKRLPGFDNLVTKSWNSFVLYDSNVGYSQQEGIDYDETFAPFARIEAVRLFLAYVANKDFTVFQMDVKTTFLNEILKDEVYVGQPPGFVSTQYPNHVYALDKALYGLKQAPQAWYDVLSQFLIESGSKKQNLNMLWFLAAVLNMRP</sequence>
<evidence type="ECO:0000313" key="3">
    <source>
        <dbReference type="EMBL" id="GEU68935.1"/>
    </source>
</evidence>
<dbReference type="CDD" id="cd00590">
    <property type="entry name" value="RRM_SF"/>
    <property type="match status" value="1"/>
</dbReference>
<gene>
    <name evidence="3" type="ORF">Tci_040913</name>
</gene>
<evidence type="ECO:0000259" key="2">
    <source>
        <dbReference type="Pfam" id="PF07727"/>
    </source>
</evidence>
<feature type="domain" description="RRM" evidence="1">
    <location>
        <begin position="81"/>
        <end position="115"/>
    </location>
</feature>
<dbReference type="InterPro" id="IPR035979">
    <property type="entry name" value="RBD_domain_sf"/>
</dbReference>
<dbReference type="InterPro" id="IPR013103">
    <property type="entry name" value="RVT_2"/>
</dbReference>
<dbReference type="Pfam" id="PF00076">
    <property type="entry name" value="RRM_1"/>
    <property type="match status" value="1"/>
</dbReference>
<proteinExistence type="predicted"/>
<dbReference type="Pfam" id="PF07727">
    <property type="entry name" value="RVT_2"/>
    <property type="match status" value="1"/>
</dbReference>
<dbReference type="SUPFAM" id="SSF54928">
    <property type="entry name" value="RNA-binding domain, RBD"/>
    <property type="match status" value="1"/>
</dbReference>
<feature type="domain" description="Reverse transcriptase Ty1/copia-type" evidence="2">
    <location>
        <begin position="143"/>
        <end position="250"/>
    </location>
</feature>
<dbReference type="GO" id="GO:0003723">
    <property type="term" value="F:RNA binding"/>
    <property type="evidence" value="ECO:0007669"/>
    <property type="project" value="InterPro"/>
</dbReference>
<protein>
    <submittedName>
        <fullName evidence="3">Copia protein</fullName>
    </submittedName>
</protein>
<reference evidence="3" key="1">
    <citation type="journal article" date="2019" name="Sci. Rep.">
        <title>Draft genome of Tanacetum cinerariifolium, the natural source of mosquito coil.</title>
        <authorList>
            <person name="Yamashiro T."/>
            <person name="Shiraishi A."/>
            <person name="Satake H."/>
            <person name="Nakayama K."/>
        </authorList>
    </citation>
    <scope>NUCLEOTIDE SEQUENCE</scope>
</reference>
<dbReference type="Gene3D" id="3.30.70.330">
    <property type="match status" value="1"/>
</dbReference>
<organism evidence="3">
    <name type="scientific">Tanacetum cinerariifolium</name>
    <name type="common">Dalmatian daisy</name>
    <name type="synonym">Chrysanthemum cinerariifolium</name>
    <dbReference type="NCBI Taxonomy" id="118510"/>
    <lineage>
        <taxon>Eukaryota</taxon>
        <taxon>Viridiplantae</taxon>
        <taxon>Streptophyta</taxon>
        <taxon>Embryophyta</taxon>
        <taxon>Tracheophyta</taxon>
        <taxon>Spermatophyta</taxon>
        <taxon>Magnoliopsida</taxon>
        <taxon>eudicotyledons</taxon>
        <taxon>Gunneridae</taxon>
        <taxon>Pentapetalae</taxon>
        <taxon>asterids</taxon>
        <taxon>campanulids</taxon>
        <taxon>Asterales</taxon>
        <taxon>Asteraceae</taxon>
        <taxon>Asteroideae</taxon>
        <taxon>Anthemideae</taxon>
        <taxon>Anthemidinae</taxon>
        <taxon>Tanacetum</taxon>
    </lineage>
</organism>
<name>A0A6L2M9I2_TANCI</name>
<evidence type="ECO:0000259" key="1">
    <source>
        <dbReference type="Pfam" id="PF00076"/>
    </source>
</evidence>
<dbReference type="InterPro" id="IPR012677">
    <property type="entry name" value="Nucleotide-bd_a/b_plait_sf"/>
</dbReference>
<dbReference type="AlphaFoldDB" id="A0A6L2M9I2"/>
<dbReference type="EMBL" id="BKCJ010005842">
    <property type="protein sequence ID" value="GEU68935.1"/>
    <property type="molecule type" value="Genomic_DNA"/>
</dbReference>
<dbReference type="InterPro" id="IPR000504">
    <property type="entry name" value="RRM_dom"/>
</dbReference>
<accession>A0A6L2M9I2</accession>